<protein>
    <submittedName>
        <fullName evidence="2">SusE domain-containing protein</fullName>
    </submittedName>
</protein>
<dbReference type="RefSeq" id="WP_313982170.1">
    <property type="nucleotide sequence ID" value="NZ_JASJOS010000009.1"/>
</dbReference>
<dbReference type="Pfam" id="PF14292">
    <property type="entry name" value="SusE"/>
    <property type="match status" value="1"/>
</dbReference>
<feature type="domain" description="SusE outer membrane protein" evidence="1">
    <location>
        <begin position="27"/>
        <end position="133"/>
    </location>
</feature>
<dbReference type="InterPro" id="IPR025970">
    <property type="entry name" value="SusE"/>
</dbReference>
<proteinExistence type="predicted"/>
<accession>A0AAE3QSX1</accession>
<gene>
    <name evidence="2" type="ORF">QNI16_20045</name>
</gene>
<name>A0AAE3QSX1_9BACT</name>
<dbReference type="AlphaFoldDB" id="A0AAE3QSX1"/>
<reference evidence="2" key="1">
    <citation type="submission" date="2023-05" db="EMBL/GenBank/DDBJ databases">
        <authorList>
            <person name="Zhang X."/>
        </authorList>
    </citation>
    <scope>NUCLEOTIDE SEQUENCE</scope>
    <source>
        <strain evidence="2">YF14B1</strain>
    </source>
</reference>
<organism evidence="2 3">
    <name type="scientific">Xanthocytophaga flava</name>
    <dbReference type="NCBI Taxonomy" id="3048013"/>
    <lineage>
        <taxon>Bacteria</taxon>
        <taxon>Pseudomonadati</taxon>
        <taxon>Bacteroidota</taxon>
        <taxon>Cytophagia</taxon>
        <taxon>Cytophagales</taxon>
        <taxon>Rhodocytophagaceae</taxon>
        <taxon>Xanthocytophaga</taxon>
    </lineage>
</organism>
<sequence length="381" mass="41762">MLRKQYISLLFTGILAVLIGLPSCNKDDDPNLNLTAPDSLRVPTDNAFVKLNPTTNASIIFEWKPGVAADGSLVMYELAFDKEDGDFSNPVYKMASDGNGGQNRATLSHKDLNKVANLAGIASLAKGKLKWTVLASKGNNVQKSSASRVLEVERPAGFSEIPADVYITGDATEYGAELSQAGRLKQIRAGEFEIYTALKAGTYHFVNKKSGTPVSFSITGNLIQEDGETTVTGGTKVYRINLDFNNAAAKLTEIKEVGLWFSPKKQVIVTLPYIGKGVWKVANTPIEFFQESWGRDERYKFRLTTKEGSSADAMEFMGSVNADNQRPTSSTPASYFYLVPVNNSDYDYAFKFRSEADKSNADVTVFLSPDVDAYTHEITVK</sequence>
<evidence type="ECO:0000313" key="3">
    <source>
        <dbReference type="Proteomes" id="UP001241110"/>
    </source>
</evidence>
<comment type="caution">
    <text evidence="2">The sequence shown here is derived from an EMBL/GenBank/DDBJ whole genome shotgun (WGS) entry which is preliminary data.</text>
</comment>
<dbReference type="Proteomes" id="UP001241110">
    <property type="component" value="Unassembled WGS sequence"/>
</dbReference>
<dbReference type="EMBL" id="JASJOS010000009">
    <property type="protein sequence ID" value="MDJ1482803.1"/>
    <property type="molecule type" value="Genomic_DNA"/>
</dbReference>
<evidence type="ECO:0000313" key="2">
    <source>
        <dbReference type="EMBL" id="MDJ1482803.1"/>
    </source>
</evidence>
<evidence type="ECO:0000259" key="1">
    <source>
        <dbReference type="Pfam" id="PF14292"/>
    </source>
</evidence>